<evidence type="ECO:0000313" key="3">
    <source>
        <dbReference type="EMBL" id="PFX31379.1"/>
    </source>
</evidence>
<dbReference type="InterPro" id="IPR043502">
    <property type="entry name" value="DNA/RNA_pol_sf"/>
</dbReference>
<dbReference type="InterPro" id="IPR041588">
    <property type="entry name" value="Integrase_H2C2"/>
</dbReference>
<dbReference type="PANTHER" id="PTHR37984">
    <property type="entry name" value="PROTEIN CBG26694"/>
    <property type="match status" value="1"/>
</dbReference>
<dbReference type="Pfam" id="PF00078">
    <property type="entry name" value="RVT_1"/>
    <property type="match status" value="1"/>
</dbReference>
<dbReference type="InterPro" id="IPR043128">
    <property type="entry name" value="Rev_trsase/Diguanyl_cyclase"/>
</dbReference>
<dbReference type="GO" id="GO:0003676">
    <property type="term" value="F:nucleic acid binding"/>
    <property type="evidence" value="ECO:0007669"/>
    <property type="project" value="InterPro"/>
</dbReference>
<feature type="domain" description="Integrase catalytic" evidence="2">
    <location>
        <begin position="581"/>
        <end position="733"/>
    </location>
</feature>
<dbReference type="SUPFAM" id="SSF53098">
    <property type="entry name" value="Ribonuclease H-like"/>
    <property type="match status" value="1"/>
</dbReference>
<name>A0A2B4SQK0_STYPI</name>
<dbReference type="CDD" id="cd01647">
    <property type="entry name" value="RT_LTR"/>
    <property type="match status" value="1"/>
</dbReference>
<reference evidence="4" key="1">
    <citation type="journal article" date="2017" name="bioRxiv">
        <title>Comparative analysis of the genomes of Stylophora pistillata and Acropora digitifera provides evidence for extensive differences between species of corals.</title>
        <authorList>
            <person name="Voolstra C.R."/>
            <person name="Li Y."/>
            <person name="Liew Y.J."/>
            <person name="Baumgarten S."/>
            <person name="Zoccola D."/>
            <person name="Flot J.-F."/>
            <person name="Tambutte S."/>
            <person name="Allemand D."/>
            <person name="Aranda M."/>
        </authorList>
    </citation>
    <scope>NUCLEOTIDE SEQUENCE [LARGE SCALE GENOMIC DNA]</scope>
</reference>
<dbReference type="InterPro" id="IPR012337">
    <property type="entry name" value="RNaseH-like_sf"/>
</dbReference>
<dbReference type="InterPro" id="IPR036397">
    <property type="entry name" value="RNaseH_sf"/>
</dbReference>
<dbReference type="Pfam" id="PF17921">
    <property type="entry name" value="Integrase_H2C2"/>
    <property type="match status" value="1"/>
</dbReference>
<dbReference type="PANTHER" id="PTHR37984:SF13">
    <property type="entry name" value="RIBONUCLEASE H"/>
    <property type="match status" value="1"/>
</dbReference>
<protein>
    <submittedName>
        <fullName evidence="3">Uncharacterized protein K02A2.6</fullName>
    </submittedName>
</protein>
<organism evidence="3 4">
    <name type="scientific">Stylophora pistillata</name>
    <name type="common">Smooth cauliflower coral</name>
    <dbReference type="NCBI Taxonomy" id="50429"/>
    <lineage>
        <taxon>Eukaryota</taxon>
        <taxon>Metazoa</taxon>
        <taxon>Cnidaria</taxon>
        <taxon>Anthozoa</taxon>
        <taxon>Hexacorallia</taxon>
        <taxon>Scleractinia</taxon>
        <taxon>Astrocoeniina</taxon>
        <taxon>Pocilloporidae</taxon>
        <taxon>Stylophora</taxon>
    </lineage>
</organism>
<accession>A0A2B4SQK0</accession>
<evidence type="ECO:0000259" key="2">
    <source>
        <dbReference type="PROSITE" id="PS50994"/>
    </source>
</evidence>
<dbReference type="Gene3D" id="1.10.340.70">
    <property type="match status" value="1"/>
</dbReference>
<dbReference type="OrthoDB" id="5982225at2759"/>
<dbReference type="SUPFAM" id="SSF56672">
    <property type="entry name" value="DNA/RNA polymerases"/>
    <property type="match status" value="1"/>
</dbReference>
<dbReference type="InterPro" id="IPR050951">
    <property type="entry name" value="Retrovirus_Pol_polyprotein"/>
</dbReference>
<feature type="region of interest" description="Disordered" evidence="1">
    <location>
        <begin position="1"/>
        <end position="24"/>
    </location>
</feature>
<sequence>MLQQQQVRDSTRPRNDEKKTECHRCGGSHDPAKCIFKNEVRYNVNERDIWLKFEEIPVVGAAVIPVKYGDQRHKLRAIIVKGSGSNLLGRDWLQSIRLDWNKILYTSAQKPRSSLDDLLTKYSDVFAEGLGTIKGVKAKIYVEPDAEPKYVKARSVPYSFKSNMELELERLVREGIISPVEFSGWAAPIVPVAKPNGSVRICGDYKMTVNQVSKLDNYPKPKTEDLLATLGGGEKFIKLDMSQAYQQMTLEEESRKFTTINTHKGLFEDNRLPFGVASAPGIFQRTMENLLQGIPYVIVRMDDLLISGKDDNDHMAFRSAMCIPWNVELLPSVPARHCHSPRTASQVAKTGHGMVLEEGTTKAFETAKKRLQSAELLVHFQPDLELILASDASDYGKGVPQQAAPIVLRWALTLAAYEYKIAYKTGKANANAVALSRFPLSEMPESVPIPAETAFLLEHLEETPVNARHIREWTRRDPVLSRVYQFALEGWPTQCPEVELHPYSSRKAELTMEDGCILWGSRVIVQPQGRTEVIAKLHDAHPGISRMKALARSYVWWPNMDRELESEVQSCSQCQLHQKAPADAPLHTWEWPGQPWSRVHIDYAGPYKDAYSKWMDVHIMQSTTSAATIVKLREIFAIHGLPETIVSEKGPNFTNAGFEELLAKNGIKHTKTAPYHPASNGQAERAVRVFKEGVEKMEVESMHAKLSRFLLKYRITPHSKTVVPPAQLLMKRKLRTKLDLLLPNTARQVRLT</sequence>
<dbReference type="InterPro" id="IPR001584">
    <property type="entry name" value="Integrase_cat-core"/>
</dbReference>
<feature type="compositionally biased region" description="Basic and acidic residues" evidence="1">
    <location>
        <begin position="9"/>
        <end position="24"/>
    </location>
</feature>
<comment type="caution">
    <text evidence="3">The sequence shown here is derived from an EMBL/GenBank/DDBJ whole genome shotgun (WGS) entry which is preliminary data.</text>
</comment>
<dbReference type="Gene3D" id="3.30.70.270">
    <property type="match status" value="1"/>
</dbReference>
<dbReference type="PROSITE" id="PS50994">
    <property type="entry name" value="INTEGRASE"/>
    <property type="match status" value="1"/>
</dbReference>
<evidence type="ECO:0000313" key="4">
    <source>
        <dbReference type="Proteomes" id="UP000225706"/>
    </source>
</evidence>
<dbReference type="FunFam" id="1.10.340.70:FF:000003">
    <property type="entry name" value="Protein CBG25708"/>
    <property type="match status" value="1"/>
</dbReference>
<dbReference type="Proteomes" id="UP000225706">
    <property type="component" value="Unassembled WGS sequence"/>
</dbReference>
<dbReference type="Gene3D" id="3.30.420.10">
    <property type="entry name" value="Ribonuclease H-like superfamily/Ribonuclease H"/>
    <property type="match status" value="1"/>
</dbReference>
<dbReference type="Gene3D" id="3.10.10.10">
    <property type="entry name" value="HIV Type 1 Reverse Transcriptase, subunit A, domain 1"/>
    <property type="match status" value="1"/>
</dbReference>
<dbReference type="AlphaFoldDB" id="A0A2B4SQK0"/>
<dbReference type="GO" id="GO:0015074">
    <property type="term" value="P:DNA integration"/>
    <property type="evidence" value="ECO:0007669"/>
    <property type="project" value="InterPro"/>
</dbReference>
<proteinExistence type="predicted"/>
<dbReference type="InterPro" id="IPR000477">
    <property type="entry name" value="RT_dom"/>
</dbReference>
<keyword evidence="4" id="KW-1185">Reference proteome</keyword>
<gene>
    <name evidence="3" type="primary">K02A2.6</name>
    <name evidence="3" type="ORF">AWC38_SpisGene3827</name>
</gene>
<evidence type="ECO:0000256" key="1">
    <source>
        <dbReference type="SAM" id="MobiDB-lite"/>
    </source>
</evidence>
<dbReference type="EMBL" id="LSMT01000036">
    <property type="protein sequence ID" value="PFX31379.1"/>
    <property type="molecule type" value="Genomic_DNA"/>
</dbReference>